<keyword evidence="5" id="KW-0378">Hydrolase</keyword>
<protein>
    <submittedName>
        <fullName evidence="9">Arylsulfatase A</fullName>
    </submittedName>
</protein>
<evidence type="ECO:0000313" key="9">
    <source>
        <dbReference type="EMBL" id="SIT14766.1"/>
    </source>
</evidence>
<comment type="caution">
    <text evidence="9">The sequence shown here is derived from an EMBL/GenBank/DDBJ whole genome shotgun (WGS) entry which is preliminary data.</text>
</comment>
<dbReference type="Gene3D" id="3.40.720.10">
    <property type="entry name" value="Alkaline Phosphatase, subunit A"/>
    <property type="match status" value="1"/>
</dbReference>
<organism evidence="9 10">
    <name type="scientific">Zobellia uliginosa</name>
    <dbReference type="NCBI Taxonomy" id="143224"/>
    <lineage>
        <taxon>Bacteria</taxon>
        <taxon>Pseudomonadati</taxon>
        <taxon>Bacteroidota</taxon>
        <taxon>Flavobacteriia</taxon>
        <taxon>Flavobacteriales</taxon>
        <taxon>Flavobacteriaceae</taxon>
        <taxon>Zobellia</taxon>
    </lineage>
</organism>
<keyword evidence="6" id="KW-0106">Calcium</keyword>
<proteinExistence type="inferred from homology"/>
<evidence type="ECO:0000256" key="5">
    <source>
        <dbReference type="ARBA" id="ARBA00022801"/>
    </source>
</evidence>
<evidence type="ECO:0000313" key="10">
    <source>
        <dbReference type="Proteomes" id="UP000185728"/>
    </source>
</evidence>
<dbReference type="InterPro" id="IPR050738">
    <property type="entry name" value="Sulfatase"/>
</dbReference>
<evidence type="ECO:0000256" key="2">
    <source>
        <dbReference type="ARBA" id="ARBA00008779"/>
    </source>
</evidence>
<dbReference type="SUPFAM" id="SSF53649">
    <property type="entry name" value="Alkaline phosphatase-like"/>
    <property type="match status" value="1"/>
</dbReference>
<accession>A0ABY1L243</accession>
<evidence type="ECO:0000256" key="7">
    <source>
        <dbReference type="SAM" id="SignalP"/>
    </source>
</evidence>
<gene>
    <name evidence="9" type="ORF">SAMN05421766_11412</name>
</gene>
<dbReference type="InterPro" id="IPR000917">
    <property type="entry name" value="Sulfatase_N"/>
</dbReference>
<feature type="signal peptide" evidence="7">
    <location>
        <begin position="1"/>
        <end position="25"/>
    </location>
</feature>
<comment type="cofactor">
    <cofactor evidence="1">
        <name>Ca(2+)</name>
        <dbReference type="ChEBI" id="CHEBI:29108"/>
    </cofactor>
</comment>
<dbReference type="EMBL" id="FTOB01000014">
    <property type="protein sequence ID" value="SIT14766.1"/>
    <property type="molecule type" value="Genomic_DNA"/>
</dbReference>
<evidence type="ECO:0000256" key="6">
    <source>
        <dbReference type="ARBA" id="ARBA00022837"/>
    </source>
</evidence>
<dbReference type="RefSeq" id="WP_076457225.1">
    <property type="nucleotide sequence ID" value="NZ_FTOB01000014.1"/>
</dbReference>
<dbReference type="PANTHER" id="PTHR42693">
    <property type="entry name" value="ARYLSULFATASE FAMILY MEMBER"/>
    <property type="match status" value="1"/>
</dbReference>
<feature type="chain" id="PRO_5046249184" evidence="7">
    <location>
        <begin position="26"/>
        <end position="515"/>
    </location>
</feature>
<dbReference type="PANTHER" id="PTHR42693:SF42">
    <property type="entry name" value="ARYLSULFATASE G"/>
    <property type="match status" value="1"/>
</dbReference>
<evidence type="ECO:0000256" key="3">
    <source>
        <dbReference type="ARBA" id="ARBA00022723"/>
    </source>
</evidence>
<dbReference type="CDD" id="cd16155">
    <property type="entry name" value="sulfatase_like"/>
    <property type="match status" value="1"/>
</dbReference>
<keyword evidence="10" id="KW-1185">Reference proteome</keyword>
<dbReference type="PROSITE" id="PS51257">
    <property type="entry name" value="PROKAR_LIPOPROTEIN"/>
    <property type="match status" value="1"/>
</dbReference>
<dbReference type="Proteomes" id="UP000185728">
    <property type="component" value="Unassembled WGS sequence"/>
</dbReference>
<feature type="domain" description="Sulfatase N-terminal" evidence="8">
    <location>
        <begin position="35"/>
        <end position="405"/>
    </location>
</feature>
<evidence type="ECO:0000256" key="4">
    <source>
        <dbReference type="ARBA" id="ARBA00022729"/>
    </source>
</evidence>
<sequence length="515" mass="58086">MYRSISCYLPLLALLLLGACKPTGAEKNNKEDNKPNFVFLFADDQTFESIRALGFDEVHTPNLDRLVNGGTSFSHAYNMGGWNGAICVASRAMIISGSYIWNAQKKSAAWAKGDSTALSQTWGKLLEKQGYDTYMTGKWHVQAPAATVFDEARHIRPGMPGDKGGQLGAAIKKWKKESGDMKDWNDYMPLGYGRPTGPDDTEWSPTDTLQGGFWEGGKHWSEVVRDDALSFIEKARKKDNPFFMYLAFNATHDPRQAPQRFLDMYPVEDIKVPDNFMPEYPWKDDMGNPPSLRDEALAPYPRTEYAVKVHRQEYYALLTHMDEQIGKILDALEASGKMENTYIFFGADHGLSVGHHGLIGKQSMFDHSVRIPMMVVGPGIPKGKLLDQDVYLQDIMATTLDLAHVDKPEAVQFHSFMDIIEGERQVSHYDGIYGAYIDVQRMIRKDGFKLIVYPKIGKVLLFDLKNDPNEMNDLADDKNYSKKVEALFADLMELQRKMGDQLSLTEIYAKVQNGA</sequence>
<dbReference type="InterPro" id="IPR017850">
    <property type="entry name" value="Alkaline_phosphatase_core_sf"/>
</dbReference>
<reference evidence="9 10" key="1">
    <citation type="submission" date="2017-01" db="EMBL/GenBank/DDBJ databases">
        <authorList>
            <person name="Varghese N."/>
            <person name="Submissions S."/>
        </authorList>
    </citation>
    <scope>NUCLEOTIDE SEQUENCE [LARGE SCALE GENOMIC DNA]</scope>
    <source>
        <strain evidence="9 10">DSM 2061</strain>
    </source>
</reference>
<name>A0ABY1L243_9FLAO</name>
<keyword evidence="3" id="KW-0479">Metal-binding</keyword>
<evidence type="ECO:0000256" key="1">
    <source>
        <dbReference type="ARBA" id="ARBA00001913"/>
    </source>
</evidence>
<comment type="similarity">
    <text evidence="2">Belongs to the sulfatase family.</text>
</comment>
<dbReference type="Pfam" id="PF00884">
    <property type="entry name" value="Sulfatase"/>
    <property type="match status" value="1"/>
</dbReference>
<evidence type="ECO:0000259" key="8">
    <source>
        <dbReference type="Pfam" id="PF00884"/>
    </source>
</evidence>
<keyword evidence="4 7" id="KW-0732">Signal</keyword>